<name>A0ABQ9AB67_9ROSI</name>
<reference evidence="1" key="2">
    <citation type="journal article" date="2023" name="Int. J. Mol. Sci.">
        <title>De Novo Assembly and Annotation of 11 Diverse Shrub Willow (Salix) Genomes Reveals Novel Gene Organization in Sex-Linked Regions.</title>
        <authorList>
            <person name="Hyden B."/>
            <person name="Feng K."/>
            <person name="Yates T.B."/>
            <person name="Jawdy S."/>
            <person name="Cereghino C."/>
            <person name="Smart L.B."/>
            <person name="Muchero W."/>
        </authorList>
    </citation>
    <scope>NUCLEOTIDE SEQUENCE</scope>
    <source>
        <tissue evidence="1">Shoot tip</tissue>
    </source>
</reference>
<protein>
    <submittedName>
        <fullName evidence="1">Uncharacterized protein</fullName>
    </submittedName>
</protein>
<reference evidence="1" key="1">
    <citation type="submission" date="2022-10" db="EMBL/GenBank/DDBJ databases">
        <authorList>
            <person name="Hyden B.L."/>
            <person name="Feng K."/>
            <person name="Yates T."/>
            <person name="Jawdy S."/>
            <person name="Smart L.B."/>
            <person name="Muchero W."/>
        </authorList>
    </citation>
    <scope>NUCLEOTIDE SEQUENCE</scope>
    <source>
        <tissue evidence="1">Shoot tip</tissue>
    </source>
</reference>
<keyword evidence="2" id="KW-1185">Reference proteome</keyword>
<accession>A0ABQ9AB67</accession>
<dbReference type="Proteomes" id="UP001141253">
    <property type="component" value="Chromosome 14"/>
</dbReference>
<gene>
    <name evidence="1" type="ORF">OIU77_010976</name>
</gene>
<evidence type="ECO:0000313" key="2">
    <source>
        <dbReference type="Proteomes" id="UP001141253"/>
    </source>
</evidence>
<comment type="caution">
    <text evidence="1">The sequence shown here is derived from an EMBL/GenBank/DDBJ whole genome shotgun (WGS) entry which is preliminary data.</text>
</comment>
<sequence>MMQLGYDEHAPQQRNCARQCAKTAHYLLDSQLNNLSITSEISSHDRSLEVSTTSSGAVRDASMGENSRDMQWSASLCGVSAEMKDTPLPAYLCLQLIKIPSYLQFSFCRLAHTISLLTLD</sequence>
<proteinExistence type="predicted"/>
<evidence type="ECO:0000313" key="1">
    <source>
        <dbReference type="EMBL" id="KAJ6329403.1"/>
    </source>
</evidence>
<organism evidence="1 2">
    <name type="scientific">Salix suchowensis</name>
    <dbReference type="NCBI Taxonomy" id="1278906"/>
    <lineage>
        <taxon>Eukaryota</taxon>
        <taxon>Viridiplantae</taxon>
        <taxon>Streptophyta</taxon>
        <taxon>Embryophyta</taxon>
        <taxon>Tracheophyta</taxon>
        <taxon>Spermatophyta</taxon>
        <taxon>Magnoliopsida</taxon>
        <taxon>eudicotyledons</taxon>
        <taxon>Gunneridae</taxon>
        <taxon>Pentapetalae</taxon>
        <taxon>rosids</taxon>
        <taxon>fabids</taxon>
        <taxon>Malpighiales</taxon>
        <taxon>Salicaceae</taxon>
        <taxon>Saliceae</taxon>
        <taxon>Salix</taxon>
    </lineage>
</organism>
<dbReference type="EMBL" id="JAPFFI010000022">
    <property type="protein sequence ID" value="KAJ6329403.1"/>
    <property type="molecule type" value="Genomic_DNA"/>
</dbReference>